<dbReference type="Pfam" id="PF02386">
    <property type="entry name" value="TrkH"/>
    <property type="match status" value="1"/>
</dbReference>
<evidence type="ECO:0000256" key="2">
    <source>
        <dbReference type="ARBA" id="ARBA00009137"/>
    </source>
</evidence>
<comment type="similarity">
    <text evidence="2 10">Belongs to the TrkH potassium transport family.</text>
</comment>
<dbReference type="InterPro" id="IPR015958">
    <property type="entry name" value="Trk1_fungi"/>
</dbReference>
<protein>
    <recommendedName>
        <fullName evidence="10">Potassium transport protein</fullName>
    </recommendedName>
</protein>
<keyword evidence="3 10" id="KW-0813">Transport</keyword>
<reference evidence="12" key="2">
    <citation type="submission" date="2014-06" db="EMBL/GenBank/DDBJ databases">
        <title>The complete genome of Blastobotrys (Arxula) adeninivorans LS3 - a yeast of biotechnological interest.</title>
        <authorList>
            <person name="Kunze G."/>
            <person name="Gaillardin C."/>
            <person name="Czernicka M."/>
            <person name="Durrens P."/>
            <person name="Martin T."/>
            <person name="Boer E."/>
            <person name="Gabaldon T."/>
            <person name="Cruz J."/>
            <person name="Talla E."/>
            <person name="Marck C."/>
            <person name="Goffeau A."/>
            <person name="Barbe V."/>
            <person name="Baret P."/>
            <person name="Baronian K."/>
            <person name="Beier S."/>
            <person name="Bleykasten C."/>
            <person name="Bode R."/>
            <person name="Casaregola S."/>
            <person name="Despons L."/>
            <person name="Fairhead C."/>
            <person name="Giersberg M."/>
            <person name="Gierski P."/>
            <person name="Hahnel U."/>
            <person name="Hartmann A."/>
            <person name="Jankowska D."/>
            <person name="Jubin C."/>
            <person name="Jung P."/>
            <person name="Lafontaine I."/>
            <person name="Leh-Louis V."/>
            <person name="Lemaire M."/>
            <person name="Marcet-Houben M."/>
            <person name="Mascher M."/>
            <person name="Morel G."/>
            <person name="Richard G.-F."/>
            <person name="Riechen J."/>
            <person name="Sacerdot C."/>
            <person name="Sarkar A."/>
            <person name="Savel G."/>
            <person name="Schacherer J."/>
            <person name="Sherman D."/>
            <person name="Straub M.-L."/>
            <person name="Stein N."/>
            <person name="Thierry A."/>
            <person name="Trautwein-Schult A."/>
            <person name="Westhof E."/>
            <person name="Worch S."/>
            <person name="Dujon B."/>
            <person name="Souciet J.-L."/>
            <person name="Wincker P."/>
            <person name="Scholz U."/>
            <person name="Neuveglise N."/>
        </authorList>
    </citation>
    <scope>NUCLEOTIDE SEQUENCE</scope>
    <source>
        <strain evidence="12">LS3</strain>
    </source>
</reference>
<comment type="caution">
    <text evidence="10">Lacks conserved residue(s) required for the propagation of feature annotation.</text>
</comment>
<keyword evidence="6 10" id="KW-0630">Potassium</keyword>
<feature type="compositionally biased region" description="Basic and acidic residues" evidence="11">
    <location>
        <begin position="876"/>
        <end position="887"/>
    </location>
</feature>
<evidence type="ECO:0000256" key="7">
    <source>
        <dbReference type="ARBA" id="ARBA00022989"/>
    </source>
</evidence>
<evidence type="ECO:0000256" key="4">
    <source>
        <dbReference type="ARBA" id="ARBA00022538"/>
    </source>
</evidence>
<feature type="region of interest" description="Disordered" evidence="11">
    <location>
        <begin position="803"/>
        <end position="830"/>
    </location>
</feature>
<keyword evidence="5 10" id="KW-0812">Transmembrane</keyword>
<keyword evidence="8 10" id="KW-0406">Ion transport</keyword>
<feature type="region of interest" description="Disordered" evidence="11">
    <location>
        <begin position="290"/>
        <end position="346"/>
    </location>
</feature>
<evidence type="ECO:0000256" key="3">
    <source>
        <dbReference type="ARBA" id="ARBA00022448"/>
    </source>
</evidence>
<feature type="compositionally biased region" description="Basic and acidic residues" evidence="11">
    <location>
        <begin position="165"/>
        <end position="177"/>
    </location>
</feature>
<dbReference type="GO" id="GO:0030007">
    <property type="term" value="P:intracellular potassium ion homeostasis"/>
    <property type="evidence" value="ECO:0007669"/>
    <property type="project" value="UniProtKB-UniRule"/>
</dbReference>
<keyword evidence="9 10" id="KW-0472">Membrane</keyword>
<dbReference type="InterPro" id="IPR003445">
    <property type="entry name" value="Cat_transpt"/>
</dbReference>
<feature type="region of interest" description="Disordered" evidence="11">
    <location>
        <begin position="863"/>
        <end position="905"/>
    </location>
</feature>
<feature type="transmembrane region" description="Helical" evidence="10">
    <location>
        <begin position="583"/>
        <end position="605"/>
    </location>
</feature>
<dbReference type="GO" id="GO:1990573">
    <property type="term" value="P:potassium ion import across plasma membrane"/>
    <property type="evidence" value="ECO:0007669"/>
    <property type="project" value="TreeGrafter"/>
</dbReference>
<feature type="compositionally biased region" description="Polar residues" evidence="11">
    <location>
        <begin position="326"/>
        <end position="346"/>
    </location>
</feature>
<evidence type="ECO:0000256" key="11">
    <source>
        <dbReference type="SAM" id="MobiDB-lite"/>
    </source>
</evidence>
<evidence type="ECO:0000256" key="10">
    <source>
        <dbReference type="PIRNR" id="PIRNR002450"/>
    </source>
</evidence>
<accession>A0A060T5Z8</accession>
<keyword evidence="7 10" id="KW-1133">Transmembrane helix</keyword>
<evidence type="ECO:0000256" key="1">
    <source>
        <dbReference type="ARBA" id="ARBA00004141"/>
    </source>
</evidence>
<keyword evidence="4 10" id="KW-0633">Potassium transport</keyword>
<dbReference type="EMBL" id="HG937692">
    <property type="protein sequence ID" value="CDP36550.1"/>
    <property type="molecule type" value="Genomic_DNA"/>
</dbReference>
<sequence>MGWVSQYLSRLYHRKWSITFITYHYVYIIAAAIVGSILLYPLHNIRYIDALFLGSSMATQAGLATVNLNNLTLYQQIVAWIMPTITTPIFIHSFVVFLRLYWYEKKFSNIKENSKIQSRMRRTATFARDTSMDDYDIEMGMLHRSKLTGKKLKRAMTASSINSQDRGRGRLRSDDRAQSPFSAANTMEREHQGDGQVGPDQSSEQDFSSPPQRDIRFGNLPLPPDRHRKESVAPSDMYKSIAMMQKNRRQSFDSNEEGPALVIKGPQALDEENERLERLAKQGIKGPVVSPIVEYEDGSSSSKDVSKDEEDEEYDDEIRPYPGRFQRSQSDSGANVASNKDNNGFNMNRRAFTLEEKTGNTDADPIRGPKSLLRRGRRLSRSFTLDHMLSTARNKLRDRSESYDREPLQRTMTANYLSWEPTLGRNSNFIDLTQAQKEELGGVEYRALKLLAQILIAYYVGFHIIGVVLILPWAVRSAGYAQIIRESGITPVWWSFYTSQTSFNDLGFSMTPDSLQSFKNAPYLLLVSSFLIVIGNTGFPVMLRFIIWILFKITPKYGRTHESLGFLLDHPRRCFTMLFPSNITWLLFTVLVLLNGIDLVFFIILDLGNDYVADIPVGYRIICGLFQAFSTRTAGLQVLDVSQLHAAIQVSYVIMMYISVLPVAISIRRTNVYEEQALGVYQDGDNNMDDKNATSYVGHHLRRQLGHDMWYVSLGLFIICISESSRLNKDTDPAFDIFRVLFEVVSAYGTVGLSMGYPNTNPSFCGQFGVIGKLVIAALCIRGRHRGLPYALDRAVMMPSQRLERQDSIVESQAKKRRQSTSADEEVESPMFVYPQEVHKGASISSGVHRLRRMSMSSLHAVRTAGSYNSKPGPSDFKRQKTREDSPHGSQWLDVRKRFNSRGSQ</sequence>
<dbReference type="AlphaFoldDB" id="A0A060T5Z8"/>
<dbReference type="GO" id="GO:0005886">
    <property type="term" value="C:plasma membrane"/>
    <property type="evidence" value="ECO:0007669"/>
    <property type="project" value="InterPro"/>
</dbReference>
<dbReference type="PhylomeDB" id="A0A060T5Z8"/>
<reference evidence="12" key="1">
    <citation type="submission" date="2014-02" db="EMBL/GenBank/DDBJ databases">
        <authorList>
            <person name="Genoscope - CEA"/>
        </authorList>
    </citation>
    <scope>NUCLEOTIDE SEQUENCE</scope>
    <source>
        <strain evidence="12">LS3</strain>
    </source>
</reference>
<evidence type="ECO:0000256" key="9">
    <source>
        <dbReference type="ARBA" id="ARBA00023136"/>
    </source>
</evidence>
<feature type="region of interest" description="Disordered" evidence="11">
    <location>
        <begin position="149"/>
        <end position="233"/>
    </location>
</feature>
<evidence type="ECO:0000256" key="8">
    <source>
        <dbReference type="ARBA" id="ARBA00023065"/>
    </source>
</evidence>
<feature type="transmembrane region" description="Helical" evidence="10">
    <location>
        <begin position="646"/>
        <end position="667"/>
    </location>
</feature>
<feature type="transmembrane region" description="Helical" evidence="10">
    <location>
        <begin position="523"/>
        <end position="551"/>
    </location>
</feature>
<evidence type="ECO:0000256" key="6">
    <source>
        <dbReference type="ARBA" id="ARBA00022958"/>
    </source>
</evidence>
<evidence type="ECO:0000256" key="5">
    <source>
        <dbReference type="ARBA" id="ARBA00022692"/>
    </source>
</evidence>
<dbReference type="NCBIfam" id="TIGR00934">
    <property type="entry name" value="2a38euk"/>
    <property type="match status" value="1"/>
</dbReference>
<dbReference type="PANTHER" id="PTHR31064:SF30">
    <property type="entry name" value="HIGH-AFFINITY POTASSIUM TRANSPORT PROTEIN-RELATED"/>
    <property type="match status" value="1"/>
</dbReference>
<evidence type="ECO:0000313" key="12">
    <source>
        <dbReference type="EMBL" id="CDP36550.1"/>
    </source>
</evidence>
<feature type="compositionally biased region" description="Polar residues" evidence="11">
    <location>
        <begin position="199"/>
        <end position="211"/>
    </location>
</feature>
<feature type="transmembrane region" description="Helical" evidence="10">
    <location>
        <begin position="20"/>
        <end position="40"/>
    </location>
</feature>
<dbReference type="PIRSF" id="PIRSF002450">
    <property type="entry name" value="K+_transpter_TRK"/>
    <property type="match status" value="1"/>
</dbReference>
<name>A0A060T5Z8_BLAAD</name>
<feature type="transmembrane region" description="Helical" evidence="10">
    <location>
        <begin position="455"/>
        <end position="475"/>
    </location>
</feature>
<dbReference type="PANTHER" id="PTHR31064">
    <property type="entry name" value="POTASSIUM TRANSPORT PROTEIN DDB_G0292412-RELATED"/>
    <property type="match status" value="1"/>
</dbReference>
<organism evidence="12">
    <name type="scientific">Blastobotrys adeninivorans</name>
    <name type="common">Yeast</name>
    <name type="synonym">Arxula adeninivorans</name>
    <dbReference type="NCBI Taxonomy" id="409370"/>
    <lineage>
        <taxon>Eukaryota</taxon>
        <taxon>Fungi</taxon>
        <taxon>Dikarya</taxon>
        <taxon>Ascomycota</taxon>
        <taxon>Saccharomycotina</taxon>
        <taxon>Dipodascomycetes</taxon>
        <taxon>Dipodascales</taxon>
        <taxon>Trichomonascaceae</taxon>
        <taxon>Blastobotrys</taxon>
    </lineage>
</organism>
<dbReference type="GO" id="GO:0140107">
    <property type="term" value="F:high-affinity potassium ion transmembrane transporter activity"/>
    <property type="evidence" value="ECO:0007669"/>
    <property type="project" value="TreeGrafter"/>
</dbReference>
<dbReference type="InterPro" id="IPR051143">
    <property type="entry name" value="TrkH_K-transport"/>
</dbReference>
<comment type="subcellular location">
    <subcellularLocation>
        <location evidence="1">Membrane</location>
        <topology evidence="1">Multi-pass membrane protein</topology>
    </subcellularLocation>
</comment>
<feature type="transmembrane region" description="Helical" evidence="10">
    <location>
        <begin position="77"/>
        <end position="102"/>
    </location>
</feature>
<dbReference type="InterPro" id="IPR004773">
    <property type="entry name" value="K/Na_transp_Trk1/HKT1"/>
</dbReference>
<gene>
    <name evidence="12" type="ORF">GNLVRS02_ARAD1B15598g</name>
</gene>
<proteinExistence type="inferred from homology"/>
<feature type="compositionally biased region" description="Acidic residues" evidence="11">
    <location>
        <begin position="307"/>
        <end position="316"/>
    </location>
</feature>